<dbReference type="PROSITE" id="PS00197">
    <property type="entry name" value="2FE2S_FER_1"/>
    <property type="match status" value="1"/>
</dbReference>
<dbReference type="InterPro" id="IPR006058">
    <property type="entry name" value="2Fe2S_fd_BS"/>
</dbReference>
<dbReference type="InterPro" id="IPR036884">
    <property type="entry name" value="2Fe-2S-bd_dom_sf"/>
</dbReference>
<accession>A0ABW4FNJ6</accession>
<dbReference type="InterPro" id="IPR001041">
    <property type="entry name" value="2Fe-2S_ferredoxin-type"/>
</dbReference>
<dbReference type="InterPro" id="IPR051452">
    <property type="entry name" value="Diverse_Oxidoreductases"/>
</dbReference>
<dbReference type="SUPFAM" id="SSF47741">
    <property type="entry name" value="CO dehydrogenase ISP C-domain like"/>
    <property type="match status" value="1"/>
</dbReference>
<dbReference type="InterPro" id="IPR036010">
    <property type="entry name" value="2Fe-2S_ferredoxin-like_sf"/>
</dbReference>
<dbReference type="CDD" id="cd00207">
    <property type="entry name" value="fer2"/>
    <property type="match status" value="1"/>
</dbReference>
<evidence type="ECO:0000256" key="2">
    <source>
        <dbReference type="ARBA" id="ARBA00022723"/>
    </source>
</evidence>
<dbReference type="InterPro" id="IPR002888">
    <property type="entry name" value="2Fe-2S-bd"/>
</dbReference>
<evidence type="ECO:0000256" key="4">
    <source>
        <dbReference type="ARBA" id="ARBA00023004"/>
    </source>
</evidence>
<evidence type="ECO:0000259" key="6">
    <source>
        <dbReference type="PROSITE" id="PS51085"/>
    </source>
</evidence>
<dbReference type="PANTHER" id="PTHR44379">
    <property type="entry name" value="OXIDOREDUCTASE WITH IRON-SULFUR SUBUNIT"/>
    <property type="match status" value="1"/>
</dbReference>
<dbReference type="Pfam" id="PF01799">
    <property type="entry name" value="Fer2_2"/>
    <property type="match status" value="1"/>
</dbReference>
<dbReference type="EMBL" id="JBHUCP010000016">
    <property type="protein sequence ID" value="MFD1531938.1"/>
    <property type="molecule type" value="Genomic_DNA"/>
</dbReference>
<keyword evidence="2" id="KW-0479">Metal-binding</keyword>
<evidence type="ECO:0000256" key="5">
    <source>
        <dbReference type="ARBA" id="ARBA00023014"/>
    </source>
</evidence>
<evidence type="ECO:0000256" key="3">
    <source>
        <dbReference type="ARBA" id="ARBA00023002"/>
    </source>
</evidence>
<dbReference type="Gene3D" id="1.10.150.120">
    <property type="entry name" value="[2Fe-2S]-binding domain"/>
    <property type="match status" value="1"/>
</dbReference>
<sequence>MTGRTPVRLTVNETDYDVTVEPRRLLADVLREDCNLTGTKLGCEHGVCGSCTVLVDGEGVRSCLMFAVQCAGRDIRTVEGLAADGRLHAFQQAISTEHGLQCGFCTAGFVMLVVGALEDDPSIAEDPERLDGLLSSNLCRCTGYEGIRRAVLRAYGRNGRHEKDGAEGH</sequence>
<evidence type="ECO:0000313" key="8">
    <source>
        <dbReference type="Proteomes" id="UP001597145"/>
    </source>
</evidence>
<protein>
    <submittedName>
        <fullName evidence="7">(2Fe-2S)-binding protein</fullName>
    </submittedName>
</protein>
<proteinExistence type="predicted"/>
<keyword evidence="4" id="KW-0408">Iron</keyword>
<gene>
    <name evidence="7" type="ORF">ACFSCY_21130</name>
</gene>
<dbReference type="PROSITE" id="PS51085">
    <property type="entry name" value="2FE2S_FER_2"/>
    <property type="match status" value="1"/>
</dbReference>
<keyword evidence="3" id="KW-0560">Oxidoreductase</keyword>
<dbReference type="Pfam" id="PF00111">
    <property type="entry name" value="Fer2"/>
    <property type="match status" value="1"/>
</dbReference>
<dbReference type="Proteomes" id="UP001597145">
    <property type="component" value="Unassembled WGS sequence"/>
</dbReference>
<organism evidence="7 8">
    <name type="scientific">Pseudonocardia aurantiaca</name>
    <dbReference type="NCBI Taxonomy" id="75290"/>
    <lineage>
        <taxon>Bacteria</taxon>
        <taxon>Bacillati</taxon>
        <taxon>Actinomycetota</taxon>
        <taxon>Actinomycetes</taxon>
        <taxon>Pseudonocardiales</taxon>
        <taxon>Pseudonocardiaceae</taxon>
        <taxon>Pseudonocardia</taxon>
    </lineage>
</organism>
<evidence type="ECO:0000256" key="1">
    <source>
        <dbReference type="ARBA" id="ARBA00022714"/>
    </source>
</evidence>
<dbReference type="RefSeq" id="WP_343974502.1">
    <property type="nucleotide sequence ID" value="NZ_BAAAJG010000007.1"/>
</dbReference>
<dbReference type="Gene3D" id="3.10.20.30">
    <property type="match status" value="1"/>
</dbReference>
<keyword evidence="5" id="KW-0411">Iron-sulfur</keyword>
<dbReference type="SUPFAM" id="SSF54292">
    <property type="entry name" value="2Fe-2S ferredoxin-like"/>
    <property type="match status" value="1"/>
</dbReference>
<dbReference type="PANTHER" id="PTHR44379:SF5">
    <property type="entry name" value="OXIDOREDUCTASE WITH IRON-SULFUR SUBUNIT"/>
    <property type="match status" value="1"/>
</dbReference>
<evidence type="ECO:0000313" key="7">
    <source>
        <dbReference type="EMBL" id="MFD1531938.1"/>
    </source>
</evidence>
<feature type="domain" description="2Fe-2S ferredoxin-type" evidence="6">
    <location>
        <begin position="5"/>
        <end position="81"/>
    </location>
</feature>
<name>A0ABW4FNJ6_9PSEU</name>
<comment type="caution">
    <text evidence="7">The sequence shown here is derived from an EMBL/GenBank/DDBJ whole genome shotgun (WGS) entry which is preliminary data.</text>
</comment>
<keyword evidence="1" id="KW-0001">2Fe-2S</keyword>
<dbReference type="InterPro" id="IPR012675">
    <property type="entry name" value="Beta-grasp_dom_sf"/>
</dbReference>
<keyword evidence="8" id="KW-1185">Reference proteome</keyword>
<reference evidence="8" key="1">
    <citation type="journal article" date="2019" name="Int. J. Syst. Evol. Microbiol.">
        <title>The Global Catalogue of Microorganisms (GCM) 10K type strain sequencing project: providing services to taxonomists for standard genome sequencing and annotation.</title>
        <authorList>
            <consortium name="The Broad Institute Genomics Platform"/>
            <consortium name="The Broad Institute Genome Sequencing Center for Infectious Disease"/>
            <person name="Wu L."/>
            <person name="Ma J."/>
        </authorList>
    </citation>
    <scope>NUCLEOTIDE SEQUENCE [LARGE SCALE GENOMIC DNA]</scope>
    <source>
        <strain evidence="8">JCM 12165</strain>
    </source>
</reference>